<evidence type="ECO:0000313" key="2">
    <source>
        <dbReference type="Proteomes" id="UP001056120"/>
    </source>
</evidence>
<comment type="caution">
    <text evidence="1">The sequence shown here is derived from an EMBL/GenBank/DDBJ whole genome shotgun (WGS) entry which is preliminary data.</text>
</comment>
<name>A0ACB9FXG7_9ASTR</name>
<dbReference type="EMBL" id="CM042033">
    <property type="protein sequence ID" value="KAI3775272.1"/>
    <property type="molecule type" value="Genomic_DNA"/>
</dbReference>
<reference evidence="1 2" key="2">
    <citation type="journal article" date="2022" name="Mol. Ecol. Resour.">
        <title>The genomes of chicory, endive, great burdock and yacon provide insights into Asteraceae paleo-polyploidization history and plant inulin production.</title>
        <authorList>
            <person name="Fan W."/>
            <person name="Wang S."/>
            <person name="Wang H."/>
            <person name="Wang A."/>
            <person name="Jiang F."/>
            <person name="Liu H."/>
            <person name="Zhao H."/>
            <person name="Xu D."/>
            <person name="Zhang Y."/>
        </authorList>
    </citation>
    <scope>NUCLEOTIDE SEQUENCE [LARGE SCALE GENOMIC DNA]</scope>
    <source>
        <strain evidence="2">cv. Yunnan</strain>
        <tissue evidence="1">Leaves</tissue>
    </source>
</reference>
<keyword evidence="2" id="KW-1185">Reference proteome</keyword>
<evidence type="ECO:0000313" key="1">
    <source>
        <dbReference type="EMBL" id="KAI3775272.1"/>
    </source>
</evidence>
<dbReference type="Proteomes" id="UP001056120">
    <property type="component" value="Linkage Group LG16"/>
</dbReference>
<reference evidence="2" key="1">
    <citation type="journal article" date="2022" name="Mol. Ecol. Resour.">
        <title>The genomes of chicory, endive, great burdock and yacon provide insights into Asteraceae palaeo-polyploidization history and plant inulin production.</title>
        <authorList>
            <person name="Fan W."/>
            <person name="Wang S."/>
            <person name="Wang H."/>
            <person name="Wang A."/>
            <person name="Jiang F."/>
            <person name="Liu H."/>
            <person name="Zhao H."/>
            <person name="Xu D."/>
            <person name="Zhang Y."/>
        </authorList>
    </citation>
    <scope>NUCLEOTIDE SEQUENCE [LARGE SCALE GENOMIC DNA]</scope>
    <source>
        <strain evidence="2">cv. Yunnan</strain>
    </source>
</reference>
<accession>A0ACB9FXG7</accession>
<organism evidence="1 2">
    <name type="scientific">Smallanthus sonchifolius</name>
    <dbReference type="NCBI Taxonomy" id="185202"/>
    <lineage>
        <taxon>Eukaryota</taxon>
        <taxon>Viridiplantae</taxon>
        <taxon>Streptophyta</taxon>
        <taxon>Embryophyta</taxon>
        <taxon>Tracheophyta</taxon>
        <taxon>Spermatophyta</taxon>
        <taxon>Magnoliopsida</taxon>
        <taxon>eudicotyledons</taxon>
        <taxon>Gunneridae</taxon>
        <taxon>Pentapetalae</taxon>
        <taxon>asterids</taxon>
        <taxon>campanulids</taxon>
        <taxon>Asterales</taxon>
        <taxon>Asteraceae</taxon>
        <taxon>Asteroideae</taxon>
        <taxon>Heliantheae alliance</taxon>
        <taxon>Millerieae</taxon>
        <taxon>Smallanthus</taxon>
    </lineage>
</organism>
<gene>
    <name evidence="1" type="ORF">L1987_49843</name>
</gene>
<protein>
    <submittedName>
        <fullName evidence="1">Uncharacterized protein</fullName>
    </submittedName>
</protein>
<proteinExistence type="predicted"/>
<sequence length="420" mass="46395">MNGLFLPFLDESVEINKLDLSETEYIVGRKLGIHISRDMPPRKEPCRNFQRGFCQYGERCKFLHVNQQQAKPNPFGFGTQNTSQPQKPNPFGFGTQNTFQPQKPNPFGFGVQSNSKPNQFKPGENKWSRFSPSSDNPSAPQKQDNHVCTDSESCKRLISEDFQQEKPLWKLTCYGHCKCGPCDIIGDVSYEELRASAYDDAKRGTNIQSIVEKERSLLSSKLIEFENLLRNPYTPPSNSNLNTQNTVPGTSTNIFPQTIQNNGPPSVSSFNQLGSTFNTGFQMRAPAPNNVFGQVNQFQAPTQISNASQKNSFAFGNPGHTGSQPSTQPFVSPFPATTTTFGNAFSTATTSPNLNVSSQQPSMPFGGQNPSATVVPESIPSVQTQNISHSNSNEYSSIWSKDEWRAGEIPEEAPPEGVIF</sequence>